<keyword evidence="10" id="KW-1185">Reference proteome</keyword>
<dbReference type="SMART" id="SM00448">
    <property type="entry name" value="REC"/>
    <property type="match status" value="1"/>
</dbReference>
<dbReference type="PANTHER" id="PTHR32071">
    <property type="entry name" value="TRANSCRIPTIONAL REGULATORY PROTEIN"/>
    <property type="match status" value="1"/>
</dbReference>
<dbReference type="PROSITE" id="PS50045">
    <property type="entry name" value="SIGMA54_INTERACT_4"/>
    <property type="match status" value="1"/>
</dbReference>
<dbReference type="Gene3D" id="3.40.50.2300">
    <property type="match status" value="1"/>
</dbReference>
<sequence length="446" mass="49131">MRPDGLTIGLIEDDPVMGGSLVQRLELEGCAVRWWQTGQEALFASSGKLADLDLVLCDIRLPDMDGEEIYRNLLGERSTPPVIFITGYGEIGQAVRLMRLGAADYVTKPFGFDDFLSRIRDNARNRTPAPDGDTVLGVSPAMRKIAALLRQFARSDLPVLITGETGAGKEIAARYLHNLRNGEDARFMAVNCAAIPPDLLESEIFGHEKGAFTGATKRHLGYAERAGSGTLFLDEIGDMPLPLQAKILRLIEDRCFHRVGGEEIVPFNARIVTATHRKLTDGSGNAGFRSDLYFRIAVLPVDIPPLSERPEDIIRLMAIFLAEAVERHDKIVRGVSSLTEETALGYDWPGNVRELRNRVERGVALAAGEWLMPADLFPDRPGSIGPGIGFAPLSEIRDDAERRQIVRALAETSGHIQEAARLLGISRTTLWEKMTRLGIKTERSEN</sequence>
<dbReference type="InterPro" id="IPR003593">
    <property type="entry name" value="AAA+_ATPase"/>
</dbReference>
<dbReference type="PROSITE" id="PS50110">
    <property type="entry name" value="RESPONSE_REGULATORY"/>
    <property type="match status" value="1"/>
</dbReference>
<evidence type="ECO:0000256" key="6">
    <source>
        <dbReference type="PROSITE-ProRule" id="PRU00169"/>
    </source>
</evidence>
<reference evidence="9 10" key="1">
    <citation type="submission" date="2020-09" db="EMBL/GenBank/DDBJ databases">
        <title>The genome sequence of type strain Labrenzia polysiphoniae KACC 19711.</title>
        <authorList>
            <person name="Liu Y."/>
        </authorList>
    </citation>
    <scope>NUCLEOTIDE SEQUENCE [LARGE SCALE GENOMIC DNA]</scope>
    <source>
        <strain evidence="9 10">KACC 19711</strain>
    </source>
</reference>
<feature type="domain" description="Response regulatory" evidence="8">
    <location>
        <begin position="7"/>
        <end position="123"/>
    </location>
</feature>
<dbReference type="InterPro" id="IPR058031">
    <property type="entry name" value="AAA_lid_NorR"/>
</dbReference>
<protein>
    <submittedName>
        <fullName evidence="9">Sigma-54-dependent Fis family transcriptional regulator</fullName>
    </submittedName>
</protein>
<dbReference type="Gene3D" id="3.40.50.300">
    <property type="entry name" value="P-loop containing nucleotide triphosphate hydrolases"/>
    <property type="match status" value="1"/>
</dbReference>
<dbReference type="SUPFAM" id="SSF52540">
    <property type="entry name" value="P-loop containing nucleoside triphosphate hydrolases"/>
    <property type="match status" value="1"/>
</dbReference>
<keyword evidence="6" id="KW-0597">Phosphoprotein</keyword>
<dbReference type="InterPro" id="IPR002078">
    <property type="entry name" value="Sigma_54_int"/>
</dbReference>
<dbReference type="Pfam" id="PF25601">
    <property type="entry name" value="AAA_lid_14"/>
    <property type="match status" value="1"/>
</dbReference>
<dbReference type="InterPro" id="IPR027417">
    <property type="entry name" value="P-loop_NTPase"/>
</dbReference>
<dbReference type="SMART" id="SM00382">
    <property type="entry name" value="AAA"/>
    <property type="match status" value="1"/>
</dbReference>
<dbReference type="SUPFAM" id="SSF46689">
    <property type="entry name" value="Homeodomain-like"/>
    <property type="match status" value="1"/>
</dbReference>
<dbReference type="InterPro" id="IPR025944">
    <property type="entry name" value="Sigma_54_int_dom_CS"/>
</dbReference>
<feature type="modified residue" description="4-aspartylphosphate" evidence="6">
    <location>
        <position position="58"/>
    </location>
</feature>
<dbReference type="Pfam" id="PF00158">
    <property type="entry name" value="Sigma54_activat"/>
    <property type="match status" value="1"/>
</dbReference>
<dbReference type="SUPFAM" id="SSF52172">
    <property type="entry name" value="CheY-like"/>
    <property type="match status" value="1"/>
</dbReference>
<dbReference type="Gene3D" id="1.10.10.60">
    <property type="entry name" value="Homeodomain-like"/>
    <property type="match status" value="1"/>
</dbReference>
<dbReference type="Pfam" id="PF02954">
    <property type="entry name" value="HTH_8"/>
    <property type="match status" value="1"/>
</dbReference>
<dbReference type="InterPro" id="IPR009057">
    <property type="entry name" value="Homeodomain-like_sf"/>
</dbReference>
<feature type="domain" description="Sigma-54 factor interaction" evidence="7">
    <location>
        <begin position="135"/>
        <end position="364"/>
    </location>
</feature>
<dbReference type="EMBL" id="JACYXJ010000004">
    <property type="protein sequence ID" value="MBD8876682.1"/>
    <property type="molecule type" value="Genomic_DNA"/>
</dbReference>
<evidence type="ECO:0000256" key="1">
    <source>
        <dbReference type="ARBA" id="ARBA00022741"/>
    </source>
</evidence>
<dbReference type="RefSeq" id="WP_192109171.1">
    <property type="nucleotide sequence ID" value="NZ_JACYXJ010000004.1"/>
</dbReference>
<evidence type="ECO:0000259" key="7">
    <source>
        <dbReference type="PROSITE" id="PS50045"/>
    </source>
</evidence>
<keyword evidence="3" id="KW-0902">Two-component regulatory system</keyword>
<dbReference type="Pfam" id="PF00072">
    <property type="entry name" value="Response_reg"/>
    <property type="match status" value="1"/>
</dbReference>
<accession>A0ABR9CCQ2</accession>
<dbReference type="Proteomes" id="UP000615687">
    <property type="component" value="Unassembled WGS sequence"/>
</dbReference>
<evidence type="ECO:0000256" key="5">
    <source>
        <dbReference type="ARBA" id="ARBA00023163"/>
    </source>
</evidence>
<dbReference type="PROSITE" id="PS00688">
    <property type="entry name" value="SIGMA54_INTERACT_3"/>
    <property type="match status" value="1"/>
</dbReference>
<dbReference type="InterPro" id="IPR002197">
    <property type="entry name" value="HTH_Fis"/>
</dbReference>
<name>A0ABR9CCQ2_9HYPH</name>
<keyword evidence="2" id="KW-0067">ATP-binding</keyword>
<gene>
    <name evidence="9" type="ORF">IG617_10335</name>
</gene>
<keyword evidence="5" id="KW-0804">Transcription</keyword>
<keyword evidence="1" id="KW-0547">Nucleotide-binding</keyword>
<keyword evidence="4" id="KW-0805">Transcription regulation</keyword>
<comment type="caution">
    <text evidence="9">The sequence shown here is derived from an EMBL/GenBank/DDBJ whole genome shotgun (WGS) entry which is preliminary data.</text>
</comment>
<dbReference type="InterPro" id="IPR001789">
    <property type="entry name" value="Sig_transdc_resp-reg_receiver"/>
</dbReference>
<evidence type="ECO:0000256" key="3">
    <source>
        <dbReference type="ARBA" id="ARBA00023012"/>
    </source>
</evidence>
<evidence type="ECO:0000259" key="8">
    <source>
        <dbReference type="PROSITE" id="PS50110"/>
    </source>
</evidence>
<dbReference type="Gene3D" id="1.10.8.60">
    <property type="match status" value="1"/>
</dbReference>
<dbReference type="PRINTS" id="PR01590">
    <property type="entry name" value="HTHFIS"/>
</dbReference>
<evidence type="ECO:0000313" key="9">
    <source>
        <dbReference type="EMBL" id="MBD8876682.1"/>
    </source>
</evidence>
<evidence type="ECO:0000256" key="4">
    <source>
        <dbReference type="ARBA" id="ARBA00023015"/>
    </source>
</evidence>
<proteinExistence type="predicted"/>
<dbReference type="CDD" id="cd00009">
    <property type="entry name" value="AAA"/>
    <property type="match status" value="1"/>
</dbReference>
<organism evidence="9 10">
    <name type="scientific">Roseibium polysiphoniae</name>
    <dbReference type="NCBI Taxonomy" id="2571221"/>
    <lineage>
        <taxon>Bacteria</taxon>
        <taxon>Pseudomonadati</taxon>
        <taxon>Pseudomonadota</taxon>
        <taxon>Alphaproteobacteria</taxon>
        <taxon>Hyphomicrobiales</taxon>
        <taxon>Stappiaceae</taxon>
        <taxon>Roseibium</taxon>
    </lineage>
</organism>
<dbReference type="InterPro" id="IPR011006">
    <property type="entry name" value="CheY-like_superfamily"/>
</dbReference>
<evidence type="ECO:0000313" key="10">
    <source>
        <dbReference type="Proteomes" id="UP000615687"/>
    </source>
</evidence>
<evidence type="ECO:0000256" key="2">
    <source>
        <dbReference type="ARBA" id="ARBA00022840"/>
    </source>
</evidence>